<comment type="caution">
    <text evidence="1">The sequence shown here is derived from an EMBL/GenBank/DDBJ whole genome shotgun (WGS) entry which is preliminary data.</text>
</comment>
<evidence type="ECO:0008006" key="3">
    <source>
        <dbReference type="Google" id="ProtNLM"/>
    </source>
</evidence>
<accession>A0ABQ7GIV5</accession>
<gene>
    <name evidence="1" type="ORF">DUNSADRAFT_8751</name>
</gene>
<evidence type="ECO:0000313" key="1">
    <source>
        <dbReference type="EMBL" id="KAF5834544.1"/>
    </source>
</evidence>
<keyword evidence="2" id="KW-1185">Reference proteome</keyword>
<proteinExistence type="predicted"/>
<evidence type="ECO:0000313" key="2">
    <source>
        <dbReference type="Proteomes" id="UP000815325"/>
    </source>
</evidence>
<dbReference type="Proteomes" id="UP000815325">
    <property type="component" value="Unassembled WGS sequence"/>
</dbReference>
<protein>
    <recommendedName>
        <fullName evidence="3">Encoded protein</fullName>
    </recommendedName>
</protein>
<organism evidence="1 2">
    <name type="scientific">Dunaliella salina</name>
    <name type="common">Green alga</name>
    <name type="synonym">Protococcus salinus</name>
    <dbReference type="NCBI Taxonomy" id="3046"/>
    <lineage>
        <taxon>Eukaryota</taxon>
        <taxon>Viridiplantae</taxon>
        <taxon>Chlorophyta</taxon>
        <taxon>core chlorophytes</taxon>
        <taxon>Chlorophyceae</taxon>
        <taxon>CS clade</taxon>
        <taxon>Chlamydomonadales</taxon>
        <taxon>Dunaliellaceae</taxon>
        <taxon>Dunaliella</taxon>
    </lineage>
</organism>
<dbReference type="EMBL" id="MU069750">
    <property type="protein sequence ID" value="KAF5834544.1"/>
    <property type="molecule type" value="Genomic_DNA"/>
</dbReference>
<reference evidence="1" key="1">
    <citation type="submission" date="2017-08" db="EMBL/GenBank/DDBJ databases">
        <authorList>
            <person name="Polle J.E."/>
            <person name="Barry K."/>
            <person name="Cushman J."/>
            <person name="Schmutz J."/>
            <person name="Tran D."/>
            <person name="Hathwaick L.T."/>
            <person name="Yim W.C."/>
            <person name="Jenkins J."/>
            <person name="Mckie-Krisberg Z.M."/>
            <person name="Prochnik S."/>
            <person name="Lindquist E."/>
            <person name="Dockter R.B."/>
            <person name="Adam C."/>
            <person name="Molina H."/>
            <person name="Bunkerborg J."/>
            <person name="Jin E."/>
            <person name="Buchheim M."/>
            <person name="Magnuson J."/>
        </authorList>
    </citation>
    <scope>NUCLEOTIDE SEQUENCE</scope>
    <source>
        <strain evidence="1">CCAP 19/18</strain>
    </source>
</reference>
<name>A0ABQ7GIV5_DUNSA</name>
<sequence length="122" mass="13945">MAQELPNPRCEAICFVCLDGQRLRVGLSTFLVYLDETCWPCFLAQQQLPPMVFGIRACESYVPALEVRVGCVPRTCKMVRQHLSAYWFFIMRKGILRGITVRAKQRVYLQATILSACMHQSA</sequence>